<dbReference type="InParanoid" id="A0A2H3CF71"/>
<dbReference type="AlphaFoldDB" id="A0A2H3CF71"/>
<name>A0A2H3CF71_ARMGA</name>
<gene>
    <name evidence="2" type="ORF">ARMGADRAFT_772575</name>
</gene>
<accession>A0A2H3CF71</accession>
<organism evidence="2 3">
    <name type="scientific">Armillaria gallica</name>
    <name type="common">Bulbous honey fungus</name>
    <name type="synonym">Armillaria bulbosa</name>
    <dbReference type="NCBI Taxonomy" id="47427"/>
    <lineage>
        <taxon>Eukaryota</taxon>
        <taxon>Fungi</taxon>
        <taxon>Dikarya</taxon>
        <taxon>Basidiomycota</taxon>
        <taxon>Agaricomycotina</taxon>
        <taxon>Agaricomycetes</taxon>
        <taxon>Agaricomycetidae</taxon>
        <taxon>Agaricales</taxon>
        <taxon>Marasmiineae</taxon>
        <taxon>Physalacriaceae</taxon>
        <taxon>Armillaria</taxon>
    </lineage>
</organism>
<evidence type="ECO:0000256" key="1">
    <source>
        <dbReference type="SAM" id="MobiDB-lite"/>
    </source>
</evidence>
<sequence length="192" mass="21319">MSLIFKTTLSIFGHTCFSCVAKPSHCSRHGINVFTFGKSTTDSVILLRTSTSSFAGDKSICSRVILVRCSNLGLMFSHTFDSMFKFISGTFRSVMEVRRALVWKRVCTAFASGTMEGTGTFARHTPKTRHGIRRKSSRDRHSAVELRSPTLGRDPGASSASSNEIRRMRLWIVGCRNRKGVTWSKGGRDTAQ</sequence>
<protein>
    <submittedName>
        <fullName evidence="2">Uncharacterized protein</fullName>
    </submittedName>
</protein>
<keyword evidence="3" id="KW-1185">Reference proteome</keyword>
<evidence type="ECO:0000313" key="2">
    <source>
        <dbReference type="EMBL" id="PBK81705.1"/>
    </source>
</evidence>
<proteinExistence type="predicted"/>
<dbReference type="EMBL" id="KZ293725">
    <property type="protein sequence ID" value="PBK81705.1"/>
    <property type="molecule type" value="Genomic_DNA"/>
</dbReference>
<dbReference type="Proteomes" id="UP000217790">
    <property type="component" value="Unassembled WGS sequence"/>
</dbReference>
<evidence type="ECO:0000313" key="3">
    <source>
        <dbReference type="Proteomes" id="UP000217790"/>
    </source>
</evidence>
<feature type="compositionally biased region" description="Basic residues" evidence="1">
    <location>
        <begin position="124"/>
        <end position="138"/>
    </location>
</feature>
<reference evidence="3" key="1">
    <citation type="journal article" date="2017" name="Nat. Ecol. Evol.">
        <title>Genome expansion and lineage-specific genetic innovations in the forest pathogenic fungi Armillaria.</title>
        <authorList>
            <person name="Sipos G."/>
            <person name="Prasanna A.N."/>
            <person name="Walter M.C."/>
            <person name="O'Connor E."/>
            <person name="Balint B."/>
            <person name="Krizsan K."/>
            <person name="Kiss B."/>
            <person name="Hess J."/>
            <person name="Varga T."/>
            <person name="Slot J."/>
            <person name="Riley R."/>
            <person name="Boka B."/>
            <person name="Rigling D."/>
            <person name="Barry K."/>
            <person name="Lee J."/>
            <person name="Mihaltcheva S."/>
            <person name="LaButti K."/>
            <person name="Lipzen A."/>
            <person name="Waldron R."/>
            <person name="Moloney N.M."/>
            <person name="Sperisen C."/>
            <person name="Kredics L."/>
            <person name="Vagvoelgyi C."/>
            <person name="Patrignani A."/>
            <person name="Fitzpatrick D."/>
            <person name="Nagy I."/>
            <person name="Doyle S."/>
            <person name="Anderson J.B."/>
            <person name="Grigoriev I.V."/>
            <person name="Gueldener U."/>
            <person name="Muensterkoetter M."/>
            <person name="Nagy L.G."/>
        </authorList>
    </citation>
    <scope>NUCLEOTIDE SEQUENCE [LARGE SCALE GENOMIC DNA]</scope>
    <source>
        <strain evidence="3">Ar21-2</strain>
    </source>
</reference>
<feature type="region of interest" description="Disordered" evidence="1">
    <location>
        <begin position="118"/>
        <end position="162"/>
    </location>
</feature>